<evidence type="ECO:0000256" key="5">
    <source>
        <dbReference type="ARBA" id="ARBA00023015"/>
    </source>
</evidence>
<dbReference type="SUPFAM" id="SSF52172">
    <property type="entry name" value="CheY-like"/>
    <property type="match status" value="1"/>
</dbReference>
<keyword evidence="3 8" id="KW-0597">Phosphoprotein</keyword>
<feature type="modified residue" description="4-aspartylphosphate" evidence="8">
    <location>
        <position position="55"/>
    </location>
</feature>
<dbReference type="KEGG" id="palb:EJC50_24345"/>
<dbReference type="GO" id="GO:0043565">
    <property type="term" value="F:sequence-specific DNA binding"/>
    <property type="evidence" value="ECO:0007669"/>
    <property type="project" value="InterPro"/>
</dbReference>
<evidence type="ECO:0000313" key="11">
    <source>
        <dbReference type="EMBL" id="AZN42464.1"/>
    </source>
</evidence>
<evidence type="ECO:0000256" key="4">
    <source>
        <dbReference type="ARBA" id="ARBA00023012"/>
    </source>
</evidence>
<dbReference type="InterPro" id="IPR018060">
    <property type="entry name" value="HTH_AraC"/>
</dbReference>
<dbReference type="SUPFAM" id="SSF46689">
    <property type="entry name" value="Homeodomain-like"/>
    <property type="match status" value="2"/>
</dbReference>
<reference evidence="12" key="1">
    <citation type="submission" date="2018-12" db="EMBL/GenBank/DDBJ databases">
        <title>Genome sequence of Peanibacillus sp.</title>
        <authorList>
            <person name="Subramani G."/>
            <person name="Srinivasan S."/>
            <person name="Kim M.K."/>
        </authorList>
    </citation>
    <scope>NUCLEOTIDE SEQUENCE [LARGE SCALE GENOMIC DNA]</scope>
    <source>
        <strain evidence="12">18JY67-1</strain>
    </source>
</reference>
<evidence type="ECO:0000259" key="10">
    <source>
        <dbReference type="PROSITE" id="PS50110"/>
    </source>
</evidence>
<dbReference type="PANTHER" id="PTHR42713">
    <property type="entry name" value="HISTIDINE KINASE-RELATED"/>
    <property type="match status" value="1"/>
</dbReference>
<dbReference type="OrthoDB" id="384217at2"/>
<organism evidence="11 12">
    <name type="scientific">Paenibacillus albus</name>
    <dbReference type="NCBI Taxonomy" id="2495582"/>
    <lineage>
        <taxon>Bacteria</taxon>
        <taxon>Bacillati</taxon>
        <taxon>Bacillota</taxon>
        <taxon>Bacilli</taxon>
        <taxon>Bacillales</taxon>
        <taxon>Paenibacillaceae</taxon>
        <taxon>Paenibacillus</taxon>
    </lineage>
</organism>
<keyword evidence="7" id="KW-0804">Transcription</keyword>
<dbReference type="PRINTS" id="PR00032">
    <property type="entry name" value="HTHARAC"/>
</dbReference>
<dbReference type="InterPro" id="IPR011006">
    <property type="entry name" value="CheY-like_superfamily"/>
</dbReference>
<dbReference type="AlphaFoldDB" id="A0A3S9A9T1"/>
<gene>
    <name evidence="11" type="ORF">EJC50_24345</name>
</gene>
<evidence type="ECO:0000256" key="1">
    <source>
        <dbReference type="ARBA" id="ARBA00004496"/>
    </source>
</evidence>
<dbReference type="Pfam" id="PF12833">
    <property type="entry name" value="HTH_18"/>
    <property type="match status" value="1"/>
</dbReference>
<evidence type="ECO:0000256" key="2">
    <source>
        <dbReference type="ARBA" id="ARBA00022490"/>
    </source>
</evidence>
<dbReference type="Gene3D" id="3.40.50.2300">
    <property type="match status" value="1"/>
</dbReference>
<dbReference type="InterPro" id="IPR020449">
    <property type="entry name" value="Tscrpt_reg_AraC-type_HTH"/>
</dbReference>
<dbReference type="SMART" id="SM00342">
    <property type="entry name" value="HTH_ARAC"/>
    <property type="match status" value="1"/>
</dbReference>
<dbReference type="InterPro" id="IPR051552">
    <property type="entry name" value="HptR"/>
</dbReference>
<dbReference type="PROSITE" id="PS00041">
    <property type="entry name" value="HTH_ARAC_FAMILY_1"/>
    <property type="match status" value="1"/>
</dbReference>
<keyword evidence="4" id="KW-0902">Two-component regulatory system</keyword>
<keyword evidence="5" id="KW-0805">Transcription regulation</keyword>
<evidence type="ECO:0000313" key="12">
    <source>
        <dbReference type="Proteomes" id="UP000272528"/>
    </source>
</evidence>
<dbReference type="EMBL" id="CP034437">
    <property type="protein sequence ID" value="AZN42464.1"/>
    <property type="molecule type" value="Genomic_DNA"/>
</dbReference>
<dbReference type="PROSITE" id="PS01124">
    <property type="entry name" value="HTH_ARAC_FAMILY_2"/>
    <property type="match status" value="1"/>
</dbReference>
<dbReference type="PANTHER" id="PTHR42713:SF3">
    <property type="entry name" value="TRANSCRIPTIONAL REGULATORY PROTEIN HPTR"/>
    <property type="match status" value="1"/>
</dbReference>
<sequence length="554" mass="63113">MIKLMVIDDEHWIREGLKQTIDWESYGVQFICDAEDGIEALKLIEANPPDIIISDIRMPSMDGMELFNELKNREIDVKVIFISGFDDFAYAQKAIKLGASDYILKPIEEHDLIAVVERCVGEIKQKNEMNFKMEELSGRVRESLPLAKQKHLEMCLSRPISEQELLSKWETLQIDLNPNELIVLSVVVHEWGERRLDESDCSLLRYAIGNLIEEVFKEAGIRALACPLHDNEYSDVALIVSSCKEDADSQYNEVVSCANRVTEEAFEVLGVRISIGVSSRGDSRKLLFTFREALTNSMEYITQGTGLVFGPTGTDKGPMNVAGVNNVDDSYSGIKVEALDMAWLNRIIHAIKLRDESRLSDLLDQQIALLQDLVQETSALAVRREMNTHIGMLLSKWQDMCGARDNSDSSYALMYYQKLQLYRSPLNNWKHAVMSAFLNKDNSAPGFGQRYTIDAALQFIQDNYHLEIGLNSVAKRIFLNPSYLSRVFHAEVGETFSRYLTRVRIAKAKELLDQTPLKIYEVAEQVGYKDFRYFVKTFKELEGITPSQYRNYGA</sequence>
<keyword evidence="12" id="KW-1185">Reference proteome</keyword>
<dbReference type="SMART" id="SM00448">
    <property type="entry name" value="REC"/>
    <property type="match status" value="1"/>
</dbReference>
<evidence type="ECO:0000256" key="6">
    <source>
        <dbReference type="ARBA" id="ARBA00023125"/>
    </source>
</evidence>
<dbReference type="Pfam" id="PF00072">
    <property type="entry name" value="Response_reg"/>
    <property type="match status" value="1"/>
</dbReference>
<evidence type="ECO:0000256" key="8">
    <source>
        <dbReference type="PROSITE-ProRule" id="PRU00169"/>
    </source>
</evidence>
<dbReference type="CDD" id="cd17536">
    <property type="entry name" value="REC_YesN-like"/>
    <property type="match status" value="1"/>
</dbReference>
<name>A0A3S9A9T1_9BACL</name>
<feature type="domain" description="Response regulatory" evidence="10">
    <location>
        <begin position="3"/>
        <end position="120"/>
    </location>
</feature>
<dbReference type="InterPro" id="IPR001789">
    <property type="entry name" value="Sig_transdc_resp-reg_receiver"/>
</dbReference>
<comment type="subcellular location">
    <subcellularLocation>
        <location evidence="1">Cytoplasm</location>
    </subcellularLocation>
</comment>
<dbReference type="Gene3D" id="1.10.10.60">
    <property type="entry name" value="Homeodomain-like"/>
    <property type="match status" value="2"/>
</dbReference>
<keyword evidence="6" id="KW-0238">DNA-binding</keyword>
<proteinExistence type="predicted"/>
<dbReference type="InterPro" id="IPR018062">
    <property type="entry name" value="HTH_AraC-typ_CS"/>
</dbReference>
<evidence type="ECO:0000256" key="3">
    <source>
        <dbReference type="ARBA" id="ARBA00022553"/>
    </source>
</evidence>
<evidence type="ECO:0000259" key="9">
    <source>
        <dbReference type="PROSITE" id="PS01124"/>
    </source>
</evidence>
<dbReference type="InterPro" id="IPR009057">
    <property type="entry name" value="Homeodomain-like_sf"/>
</dbReference>
<dbReference type="Proteomes" id="UP000272528">
    <property type="component" value="Chromosome"/>
</dbReference>
<dbReference type="GO" id="GO:0003700">
    <property type="term" value="F:DNA-binding transcription factor activity"/>
    <property type="evidence" value="ECO:0007669"/>
    <property type="project" value="InterPro"/>
</dbReference>
<feature type="domain" description="HTH araC/xylS-type" evidence="9">
    <location>
        <begin position="454"/>
        <end position="552"/>
    </location>
</feature>
<dbReference type="RefSeq" id="WP_126018194.1">
    <property type="nucleotide sequence ID" value="NZ_CP034437.1"/>
</dbReference>
<dbReference type="PROSITE" id="PS50110">
    <property type="entry name" value="RESPONSE_REGULATORY"/>
    <property type="match status" value="1"/>
</dbReference>
<dbReference type="GO" id="GO:0005737">
    <property type="term" value="C:cytoplasm"/>
    <property type="evidence" value="ECO:0007669"/>
    <property type="project" value="UniProtKB-SubCell"/>
</dbReference>
<dbReference type="GO" id="GO:0000160">
    <property type="term" value="P:phosphorelay signal transduction system"/>
    <property type="evidence" value="ECO:0007669"/>
    <property type="project" value="UniProtKB-KW"/>
</dbReference>
<evidence type="ECO:0000256" key="7">
    <source>
        <dbReference type="ARBA" id="ARBA00023163"/>
    </source>
</evidence>
<protein>
    <submittedName>
        <fullName evidence="11">Response regulator</fullName>
    </submittedName>
</protein>
<keyword evidence="2" id="KW-0963">Cytoplasm</keyword>
<accession>A0A3S9A9T1</accession>